<dbReference type="AlphaFoldDB" id="A0A1S7LFF5"/>
<evidence type="ECO:0000259" key="1">
    <source>
        <dbReference type="Pfam" id="PF14238"/>
    </source>
</evidence>
<name>A0A1S7LFF5_MAGMO</name>
<feature type="domain" description="DUF4340" evidence="1">
    <location>
        <begin position="60"/>
        <end position="223"/>
    </location>
</feature>
<dbReference type="Pfam" id="PF14238">
    <property type="entry name" value="DUF4340"/>
    <property type="match status" value="1"/>
</dbReference>
<proteinExistence type="predicted"/>
<accession>A0A1S7LFF5</accession>
<dbReference type="EMBL" id="LO017727">
    <property type="protein sequence ID" value="CRH04824.1"/>
    <property type="molecule type" value="Genomic_DNA"/>
</dbReference>
<dbReference type="InterPro" id="IPR025641">
    <property type="entry name" value="DUF4340"/>
</dbReference>
<protein>
    <recommendedName>
        <fullName evidence="1">DUF4340 domain-containing protein</fullName>
    </recommendedName>
</protein>
<reference evidence="2" key="1">
    <citation type="submission" date="2015-04" db="EMBL/GenBank/DDBJ databases">
        <authorList>
            <person name="Syromyatnikov M.Y."/>
            <person name="Popov V.N."/>
        </authorList>
    </citation>
    <scope>NUCLEOTIDE SEQUENCE</scope>
    <source>
        <strain evidence="2">MO-1</strain>
    </source>
</reference>
<gene>
    <name evidence="2" type="ORF">MAGMO_0620</name>
</gene>
<sequence>MLLLVAAGGIWWAEQDQQRSQQAEQQARKLTRVTADQVQQMRYWDAEGESLLLRREAQGWQITEPHRWMTDQGAAERLLQPLQAHWSKAVTPRGADGAPFGLQKGQGSRLHYRDEGGELLFSLQRGDSAMSRGTQYAALADGSIVLMSQSDLNPLSQKVAQLRDRNPIPGWDRQRIQQLHLSAQGRPQLSLMRQAEGWQLRSAQQQQMPASRQRVARWLDQLLLQRGDLFLEQEAMPQGEADWQVQLADAGGKRRVIPIWREGEDVVLTRQGEAGGLRFKQQLGPLLEQNPMELVALKPIEGAELQMLAYRLAASELWVEAQRDQKGWPKPFWQTFEQLLTREARTAKPVAAVARVANVASLQLKARLGKKVSRFELWPQDKSWYLHVEGAHYLLQLTPLQIEQLEELLSLLGREGKR</sequence>
<organism evidence="2">
    <name type="scientific">Magnetococcus massalia (strain MO-1)</name>
    <dbReference type="NCBI Taxonomy" id="451514"/>
    <lineage>
        <taxon>Bacteria</taxon>
        <taxon>Pseudomonadati</taxon>
        <taxon>Pseudomonadota</taxon>
        <taxon>Magnetococcia</taxon>
        <taxon>Magnetococcales</taxon>
        <taxon>Magnetococcaceae</taxon>
        <taxon>Magnetococcus</taxon>
    </lineage>
</organism>
<evidence type="ECO:0000313" key="2">
    <source>
        <dbReference type="EMBL" id="CRH04824.1"/>
    </source>
</evidence>